<organism evidence="3 4">
    <name type="scientific">Pendulispora rubella</name>
    <dbReference type="NCBI Taxonomy" id="2741070"/>
    <lineage>
        <taxon>Bacteria</taxon>
        <taxon>Pseudomonadati</taxon>
        <taxon>Myxococcota</taxon>
        <taxon>Myxococcia</taxon>
        <taxon>Myxococcales</taxon>
        <taxon>Sorangiineae</taxon>
        <taxon>Pendulisporaceae</taxon>
        <taxon>Pendulispora</taxon>
    </lineage>
</organism>
<dbReference type="Gene3D" id="3.30.700.10">
    <property type="entry name" value="Glycoprotein, Type 4 Pilin"/>
    <property type="match status" value="1"/>
</dbReference>
<dbReference type="InterPro" id="IPR045584">
    <property type="entry name" value="Pilin-like"/>
</dbReference>
<name>A0ABZ2LE01_9BACT</name>
<evidence type="ECO:0000313" key="3">
    <source>
        <dbReference type="EMBL" id="WXB08590.1"/>
    </source>
</evidence>
<proteinExistence type="predicted"/>
<reference evidence="3" key="1">
    <citation type="submission" date="2021-12" db="EMBL/GenBank/DDBJ databases">
        <title>Discovery of the Pendulisporaceae a myxobacterial family with distinct sporulation behavior and unique specialized metabolism.</title>
        <authorList>
            <person name="Garcia R."/>
            <person name="Popoff A."/>
            <person name="Bader C.D."/>
            <person name="Loehr J."/>
            <person name="Walesch S."/>
            <person name="Walt C."/>
            <person name="Boldt J."/>
            <person name="Bunk B."/>
            <person name="Haeckl F.J.F.P.J."/>
            <person name="Gunesch A.P."/>
            <person name="Birkelbach J."/>
            <person name="Nuebel U."/>
            <person name="Pietschmann T."/>
            <person name="Bach T."/>
            <person name="Mueller R."/>
        </authorList>
    </citation>
    <scope>NUCLEOTIDE SEQUENCE</scope>
    <source>
        <strain evidence="3">MSr11367</strain>
    </source>
</reference>
<keyword evidence="2" id="KW-1133">Transmembrane helix</keyword>
<evidence type="ECO:0000313" key="4">
    <source>
        <dbReference type="Proteomes" id="UP001374803"/>
    </source>
</evidence>
<accession>A0ABZ2LE01</accession>
<dbReference type="Pfam" id="PF07963">
    <property type="entry name" value="N_methyl"/>
    <property type="match status" value="1"/>
</dbReference>
<dbReference type="PROSITE" id="PS00409">
    <property type="entry name" value="PROKAR_NTER_METHYL"/>
    <property type="match status" value="1"/>
</dbReference>
<protein>
    <submittedName>
        <fullName evidence="3">Type II secretion system GspH family protein</fullName>
    </submittedName>
</protein>
<sequence>MKLSWSQIIRHSRRAGRASRERGVTLIEILIVLAIIGLIAGGVAMTAIPKFAEAQKQTTRQSAQVLRQAAQLWRTTGGGDCPTVEVLKRDKQLESSSKLSDAWEQPFKILCDDDETTVVSAGPDKKEGTADDIRVPAPEAPAK</sequence>
<dbReference type="SUPFAM" id="SSF54523">
    <property type="entry name" value="Pili subunits"/>
    <property type="match status" value="1"/>
</dbReference>
<feature type="region of interest" description="Disordered" evidence="1">
    <location>
        <begin position="118"/>
        <end position="143"/>
    </location>
</feature>
<feature type="compositionally biased region" description="Basic and acidic residues" evidence="1">
    <location>
        <begin position="123"/>
        <end position="134"/>
    </location>
</feature>
<dbReference type="RefSeq" id="WP_394838262.1">
    <property type="nucleotide sequence ID" value="NZ_CP089929.1"/>
</dbReference>
<dbReference type="NCBIfam" id="TIGR02532">
    <property type="entry name" value="IV_pilin_GFxxxE"/>
    <property type="match status" value="1"/>
</dbReference>
<keyword evidence="4" id="KW-1185">Reference proteome</keyword>
<keyword evidence="2" id="KW-0472">Membrane</keyword>
<evidence type="ECO:0000256" key="1">
    <source>
        <dbReference type="SAM" id="MobiDB-lite"/>
    </source>
</evidence>
<keyword evidence="2" id="KW-0812">Transmembrane</keyword>
<dbReference type="EMBL" id="CP089983">
    <property type="protein sequence ID" value="WXB08590.1"/>
    <property type="molecule type" value="Genomic_DNA"/>
</dbReference>
<evidence type="ECO:0000256" key="2">
    <source>
        <dbReference type="SAM" id="Phobius"/>
    </source>
</evidence>
<dbReference type="Proteomes" id="UP001374803">
    <property type="component" value="Chromosome"/>
</dbReference>
<gene>
    <name evidence="3" type="ORF">LVJ94_15260</name>
</gene>
<dbReference type="InterPro" id="IPR012902">
    <property type="entry name" value="N_methyl_site"/>
</dbReference>
<feature type="transmembrane region" description="Helical" evidence="2">
    <location>
        <begin position="23"/>
        <end position="48"/>
    </location>
</feature>